<protein>
    <submittedName>
        <fullName evidence="2">Uncharacterized protein</fullName>
    </submittedName>
</protein>
<evidence type="ECO:0000256" key="1">
    <source>
        <dbReference type="SAM" id="Phobius"/>
    </source>
</evidence>
<reference evidence="2" key="2">
    <citation type="submission" date="2018-03" db="EMBL/GenBank/DDBJ databases">
        <title>The Triticum urartu genome reveals the dynamic nature of wheat genome evolution.</title>
        <authorList>
            <person name="Ling H."/>
            <person name="Ma B."/>
            <person name="Shi X."/>
            <person name="Liu H."/>
            <person name="Dong L."/>
            <person name="Sun H."/>
            <person name="Cao Y."/>
            <person name="Gao Q."/>
            <person name="Zheng S."/>
            <person name="Li Y."/>
            <person name="Yu Y."/>
            <person name="Du H."/>
            <person name="Qi M."/>
            <person name="Li Y."/>
            <person name="Yu H."/>
            <person name="Cui Y."/>
            <person name="Wang N."/>
            <person name="Chen C."/>
            <person name="Wu H."/>
            <person name="Zhao Y."/>
            <person name="Zhang J."/>
            <person name="Li Y."/>
            <person name="Zhou W."/>
            <person name="Zhang B."/>
            <person name="Hu W."/>
            <person name="Eijk M."/>
            <person name="Tang J."/>
            <person name="Witsenboer H."/>
            <person name="Zhao S."/>
            <person name="Li Z."/>
            <person name="Zhang A."/>
            <person name="Wang D."/>
            <person name="Liang C."/>
        </authorList>
    </citation>
    <scope>NUCLEOTIDE SEQUENCE [LARGE SCALE GENOMIC DNA]</scope>
    <source>
        <strain evidence="2">cv. G1812</strain>
    </source>
</reference>
<organism evidence="2 3">
    <name type="scientific">Triticum urartu</name>
    <name type="common">Red wild einkorn</name>
    <name type="synonym">Crithodium urartu</name>
    <dbReference type="NCBI Taxonomy" id="4572"/>
    <lineage>
        <taxon>Eukaryota</taxon>
        <taxon>Viridiplantae</taxon>
        <taxon>Streptophyta</taxon>
        <taxon>Embryophyta</taxon>
        <taxon>Tracheophyta</taxon>
        <taxon>Spermatophyta</taxon>
        <taxon>Magnoliopsida</taxon>
        <taxon>Liliopsida</taxon>
        <taxon>Poales</taxon>
        <taxon>Poaceae</taxon>
        <taxon>BOP clade</taxon>
        <taxon>Pooideae</taxon>
        <taxon>Triticodae</taxon>
        <taxon>Triticeae</taxon>
        <taxon>Triticinae</taxon>
        <taxon>Triticum</taxon>
    </lineage>
</organism>
<reference evidence="2" key="3">
    <citation type="submission" date="2022-06" db="UniProtKB">
        <authorList>
            <consortium name="EnsemblPlants"/>
        </authorList>
    </citation>
    <scope>IDENTIFICATION</scope>
</reference>
<keyword evidence="1" id="KW-1133">Transmembrane helix</keyword>
<keyword evidence="1" id="KW-0812">Transmembrane</keyword>
<accession>A0A8R7QKT6</accession>
<dbReference type="EnsemblPlants" id="TuG1812G0500004619.01.T01">
    <property type="protein sequence ID" value="TuG1812G0500004619.01.T01.cds428191"/>
    <property type="gene ID" value="TuG1812G0500004619.01"/>
</dbReference>
<evidence type="ECO:0000313" key="2">
    <source>
        <dbReference type="EnsemblPlants" id="TuG1812G0500004619.01.T01.cds428191"/>
    </source>
</evidence>
<dbReference type="Gramene" id="TuG1812G0500004619.01.T01">
    <property type="protein sequence ID" value="TuG1812G0500004619.01.T01.cds428191"/>
    <property type="gene ID" value="TuG1812G0500004619.01"/>
</dbReference>
<name>A0A8R7QKT6_TRIUA</name>
<sequence length="104" mass="12016">MGHPKTEKTRCSQQTKNYLMPCYLLKKLLLSWLPFARSIDQAMPVAIQNMIPFWFLILSVVYFVISVLPIHVFLLVCWPGLFFAQYMLELVGVPCRVRSVPGLL</sequence>
<dbReference type="AlphaFoldDB" id="A0A8R7QKT6"/>
<keyword evidence="3" id="KW-1185">Reference proteome</keyword>
<feature type="transmembrane region" description="Helical" evidence="1">
    <location>
        <begin position="53"/>
        <end position="81"/>
    </location>
</feature>
<dbReference type="Proteomes" id="UP000015106">
    <property type="component" value="Chromosome 5"/>
</dbReference>
<keyword evidence="1" id="KW-0472">Membrane</keyword>
<evidence type="ECO:0000313" key="3">
    <source>
        <dbReference type="Proteomes" id="UP000015106"/>
    </source>
</evidence>
<reference evidence="3" key="1">
    <citation type="journal article" date="2013" name="Nature">
        <title>Draft genome of the wheat A-genome progenitor Triticum urartu.</title>
        <authorList>
            <person name="Ling H.Q."/>
            <person name="Zhao S."/>
            <person name="Liu D."/>
            <person name="Wang J."/>
            <person name="Sun H."/>
            <person name="Zhang C."/>
            <person name="Fan H."/>
            <person name="Li D."/>
            <person name="Dong L."/>
            <person name="Tao Y."/>
            <person name="Gao C."/>
            <person name="Wu H."/>
            <person name="Li Y."/>
            <person name="Cui Y."/>
            <person name="Guo X."/>
            <person name="Zheng S."/>
            <person name="Wang B."/>
            <person name="Yu K."/>
            <person name="Liang Q."/>
            <person name="Yang W."/>
            <person name="Lou X."/>
            <person name="Chen J."/>
            <person name="Feng M."/>
            <person name="Jian J."/>
            <person name="Zhang X."/>
            <person name="Luo G."/>
            <person name="Jiang Y."/>
            <person name="Liu J."/>
            <person name="Wang Z."/>
            <person name="Sha Y."/>
            <person name="Zhang B."/>
            <person name="Wu H."/>
            <person name="Tang D."/>
            <person name="Shen Q."/>
            <person name="Xue P."/>
            <person name="Zou S."/>
            <person name="Wang X."/>
            <person name="Liu X."/>
            <person name="Wang F."/>
            <person name="Yang Y."/>
            <person name="An X."/>
            <person name="Dong Z."/>
            <person name="Zhang K."/>
            <person name="Zhang X."/>
            <person name="Luo M.C."/>
            <person name="Dvorak J."/>
            <person name="Tong Y."/>
            <person name="Wang J."/>
            <person name="Yang H."/>
            <person name="Li Z."/>
            <person name="Wang D."/>
            <person name="Zhang A."/>
            <person name="Wang J."/>
        </authorList>
    </citation>
    <scope>NUCLEOTIDE SEQUENCE</scope>
    <source>
        <strain evidence="3">cv. G1812</strain>
    </source>
</reference>
<proteinExistence type="predicted"/>